<dbReference type="InterPro" id="IPR003593">
    <property type="entry name" value="AAA+_ATPase"/>
</dbReference>
<evidence type="ECO:0000256" key="1">
    <source>
        <dbReference type="ARBA" id="ARBA00004651"/>
    </source>
</evidence>
<gene>
    <name evidence="10" type="ORF">PAECIP111893_02775</name>
</gene>
<dbReference type="GO" id="GO:0016787">
    <property type="term" value="F:hydrolase activity"/>
    <property type="evidence" value="ECO:0007669"/>
    <property type="project" value="UniProtKB-KW"/>
</dbReference>
<organism evidence="10 11">
    <name type="scientific">Paenibacillus plantiphilus</name>
    <dbReference type="NCBI Taxonomy" id="2905650"/>
    <lineage>
        <taxon>Bacteria</taxon>
        <taxon>Bacillati</taxon>
        <taxon>Bacillota</taxon>
        <taxon>Bacilli</taxon>
        <taxon>Bacillales</taxon>
        <taxon>Paenibacillaceae</taxon>
        <taxon>Paenibacillus</taxon>
    </lineage>
</organism>
<dbReference type="Proteomes" id="UP000838686">
    <property type="component" value="Unassembled WGS sequence"/>
</dbReference>
<dbReference type="InterPro" id="IPR039421">
    <property type="entry name" value="Type_1_exporter"/>
</dbReference>
<dbReference type="InterPro" id="IPR011527">
    <property type="entry name" value="ABC1_TM_dom"/>
</dbReference>
<evidence type="ECO:0000256" key="5">
    <source>
        <dbReference type="ARBA" id="ARBA00022989"/>
    </source>
</evidence>
<feature type="transmembrane region" description="Helical" evidence="7">
    <location>
        <begin position="39"/>
        <end position="65"/>
    </location>
</feature>
<dbReference type="Gene3D" id="1.20.1560.10">
    <property type="entry name" value="ABC transporter type 1, transmembrane domain"/>
    <property type="match status" value="1"/>
</dbReference>
<dbReference type="PROSITE" id="PS00211">
    <property type="entry name" value="ABC_TRANSPORTER_1"/>
    <property type="match status" value="1"/>
</dbReference>
<evidence type="ECO:0000256" key="6">
    <source>
        <dbReference type="ARBA" id="ARBA00023136"/>
    </source>
</evidence>
<sequence>MLSQPKQADAEKMIAASKESPLWSVYLWVLSYIRPYKGLFVSLLLCGALVTGIELVIPMFIRYFIDHILPDRKIQLFYTLIIAIAVLIIIMIALSALRVILQRNLQEKAASDLQYGMMKHLRALGFSYFDRHAVGESLSLVNTEVSAVANMYRKLLPMMVNELVFAILALGCMMVINVKMALIILPCLLLYYVVGPYFEKRATKSEKEWAESRVDYNRKVYESVASLAELRASAAEDWDNAKLTEARHKMDRGMITTFWYSFWRGSVRRLLNYAGLIAVFIYGFHLYKQGSLTVGEFSAFLLYYFNALFKLTLVITTITEQRMLMYQARRLYDFVHLKPEIKEPLKPALLGEVKGAIDFNDVSFAYVQGQSILEHFSLSVQAGQRVAFVGASGGGKSTLLKLIGRFYDPSMGSVLLDGTDLRDLSLAQLRNSLGFVFQETYLFGASVMENIRFGNPDASDEEVVLAAQAAGADAFISQMPQGYDTMVGERGIKLSGGQKQRISIARMFVKNPSIVILDEATSALDNRIEDEVQRALERLLMGRTTIAIAHRLSTIENFDKIVVIENGRVVESGTYQELLLQQGALHGLVHGQTAERVEQEAL</sequence>
<evidence type="ECO:0000259" key="8">
    <source>
        <dbReference type="PROSITE" id="PS50893"/>
    </source>
</evidence>
<dbReference type="InterPro" id="IPR027417">
    <property type="entry name" value="P-loop_NTPase"/>
</dbReference>
<comment type="caution">
    <text evidence="10">The sequence shown here is derived from an EMBL/GenBank/DDBJ whole genome shotgun (WGS) entry which is preliminary data.</text>
</comment>
<dbReference type="PROSITE" id="PS50893">
    <property type="entry name" value="ABC_TRANSPORTER_2"/>
    <property type="match status" value="1"/>
</dbReference>
<dbReference type="SUPFAM" id="SSF52540">
    <property type="entry name" value="P-loop containing nucleoside triphosphate hydrolases"/>
    <property type="match status" value="1"/>
</dbReference>
<dbReference type="EMBL" id="CAKMMF010000014">
    <property type="protein sequence ID" value="CAH1207766.1"/>
    <property type="molecule type" value="Genomic_DNA"/>
</dbReference>
<keyword evidence="2 7" id="KW-0812">Transmembrane</keyword>
<accession>A0ABN8GHV6</accession>
<evidence type="ECO:0000256" key="7">
    <source>
        <dbReference type="SAM" id="Phobius"/>
    </source>
</evidence>
<keyword evidence="6 7" id="KW-0472">Membrane</keyword>
<keyword evidence="4 10" id="KW-0067">ATP-binding</keyword>
<feature type="domain" description="ABC transporter" evidence="8">
    <location>
        <begin position="357"/>
        <end position="591"/>
    </location>
</feature>
<dbReference type="InterPro" id="IPR036640">
    <property type="entry name" value="ABC1_TM_sf"/>
</dbReference>
<feature type="domain" description="ABC transmembrane type-1" evidence="9">
    <location>
        <begin position="43"/>
        <end position="323"/>
    </location>
</feature>
<protein>
    <submittedName>
        <fullName evidence="10">Multidrug export ATP-binding/permease protein</fullName>
        <ecNumber evidence="10">3.6.3.-</ecNumber>
    </submittedName>
</protein>
<keyword evidence="3" id="KW-0547">Nucleotide-binding</keyword>
<feature type="transmembrane region" description="Helical" evidence="7">
    <location>
        <begin position="299"/>
        <end position="319"/>
    </location>
</feature>
<dbReference type="EC" id="3.6.3.-" evidence="10"/>
<keyword evidence="10" id="KW-0378">Hydrolase</keyword>
<feature type="transmembrane region" description="Helical" evidence="7">
    <location>
        <begin position="270"/>
        <end position="287"/>
    </location>
</feature>
<dbReference type="Pfam" id="PF00664">
    <property type="entry name" value="ABC_membrane"/>
    <property type="match status" value="1"/>
</dbReference>
<dbReference type="SUPFAM" id="SSF90123">
    <property type="entry name" value="ABC transporter transmembrane region"/>
    <property type="match status" value="1"/>
</dbReference>
<dbReference type="CDD" id="cd07346">
    <property type="entry name" value="ABC_6TM_exporters"/>
    <property type="match status" value="1"/>
</dbReference>
<dbReference type="PANTHER" id="PTHR43394:SF1">
    <property type="entry name" value="ATP-BINDING CASSETTE SUB-FAMILY B MEMBER 10, MITOCHONDRIAL"/>
    <property type="match status" value="1"/>
</dbReference>
<evidence type="ECO:0000256" key="3">
    <source>
        <dbReference type="ARBA" id="ARBA00022741"/>
    </source>
</evidence>
<evidence type="ECO:0000256" key="2">
    <source>
        <dbReference type="ARBA" id="ARBA00022692"/>
    </source>
</evidence>
<evidence type="ECO:0000313" key="11">
    <source>
        <dbReference type="Proteomes" id="UP000838686"/>
    </source>
</evidence>
<name>A0ABN8GHV6_9BACL</name>
<dbReference type="PANTHER" id="PTHR43394">
    <property type="entry name" value="ATP-DEPENDENT PERMEASE MDL1, MITOCHONDRIAL"/>
    <property type="match status" value="1"/>
</dbReference>
<keyword evidence="11" id="KW-1185">Reference proteome</keyword>
<proteinExistence type="predicted"/>
<dbReference type="Gene3D" id="3.40.50.300">
    <property type="entry name" value="P-loop containing nucleotide triphosphate hydrolases"/>
    <property type="match status" value="1"/>
</dbReference>
<dbReference type="InterPro" id="IPR017871">
    <property type="entry name" value="ABC_transporter-like_CS"/>
</dbReference>
<feature type="transmembrane region" description="Helical" evidence="7">
    <location>
        <begin position="77"/>
        <end position="101"/>
    </location>
</feature>
<dbReference type="Pfam" id="PF00005">
    <property type="entry name" value="ABC_tran"/>
    <property type="match status" value="1"/>
</dbReference>
<evidence type="ECO:0000313" key="10">
    <source>
        <dbReference type="EMBL" id="CAH1207766.1"/>
    </source>
</evidence>
<dbReference type="PROSITE" id="PS50929">
    <property type="entry name" value="ABC_TM1F"/>
    <property type="match status" value="1"/>
</dbReference>
<feature type="transmembrane region" description="Helical" evidence="7">
    <location>
        <begin position="163"/>
        <end position="194"/>
    </location>
</feature>
<evidence type="ECO:0000259" key="9">
    <source>
        <dbReference type="PROSITE" id="PS50929"/>
    </source>
</evidence>
<dbReference type="GO" id="GO:0005524">
    <property type="term" value="F:ATP binding"/>
    <property type="evidence" value="ECO:0007669"/>
    <property type="project" value="UniProtKB-KW"/>
</dbReference>
<keyword evidence="5 7" id="KW-1133">Transmembrane helix</keyword>
<dbReference type="RefSeq" id="WP_236343083.1">
    <property type="nucleotide sequence ID" value="NZ_CAKMMF010000014.1"/>
</dbReference>
<comment type="subcellular location">
    <subcellularLocation>
        <location evidence="1">Cell membrane</location>
        <topology evidence="1">Multi-pass membrane protein</topology>
    </subcellularLocation>
</comment>
<evidence type="ECO:0000256" key="4">
    <source>
        <dbReference type="ARBA" id="ARBA00022840"/>
    </source>
</evidence>
<dbReference type="SMART" id="SM00382">
    <property type="entry name" value="AAA"/>
    <property type="match status" value="1"/>
</dbReference>
<dbReference type="InterPro" id="IPR003439">
    <property type="entry name" value="ABC_transporter-like_ATP-bd"/>
</dbReference>
<reference evidence="10" key="1">
    <citation type="submission" date="2022-01" db="EMBL/GenBank/DDBJ databases">
        <authorList>
            <person name="Criscuolo A."/>
        </authorList>
    </citation>
    <scope>NUCLEOTIDE SEQUENCE</scope>
    <source>
        <strain evidence="10">CIP111893</strain>
    </source>
</reference>